<gene>
    <name evidence="1" type="ORF">M514_22394</name>
</gene>
<sequence>MSSVGGCARARARASSTVHGFEYRRHAPLAFYRKQWTKRGAPRVLRVNGHRPCCQCRQTKRRLAIANYGVVLLPLLLYEGHGSMVIDEFYIGQPMTVVAAVAAVESRSMLALGFEPMDSDQSVPSIEH</sequence>
<proteinExistence type="predicted"/>
<name>A0A085N7M2_9BILA</name>
<feature type="non-terminal residue" evidence="1">
    <location>
        <position position="128"/>
    </location>
</feature>
<organism evidence="1">
    <name type="scientific">Trichuris suis</name>
    <name type="common">pig whipworm</name>
    <dbReference type="NCBI Taxonomy" id="68888"/>
    <lineage>
        <taxon>Eukaryota</taxon>
        <taxon>Metazoa</taxon>
        <taxon>Ecdysozoa</taxon>
        <taxon>Nematoda</taxon>
        <taxon>Enoplea</taxon>
        <taxon>Dorylaimia</taxon>
        <taxon>Trichinellida</taxon>
        <taxon>Trichuridae</taxon>
        <taxon>Trichuris</taxon>
    </lineage>
</organism>
<evidence type="ECO:0000313" key="1">
    <source>
        <dbReference type="EMBL" id="KFD65468.1"/>
    </source>
</evidence>
<protein>
    <submittedName>
        <fullName evidence="1">Uncharacterized protein</fullName>
    </submittedName>
</protein>
<accession>A0A085N7M2</accession>
<dbReference type="Proteomes" id="UP000030758">
    <property type="component" value="Unassembled WGS sequence"/>
</dbReference>
<dbReference type="AlphaFoldDB" id="A0A085N7M2"/>
<reference evidence="1" key="1">
    <citation type="journal article" date="2014" name="Nat. Genet.">
        <title>Genome and transcriptome of the porcine whipworm Trichuris suis.</title>
        <authorList>
            <person name="Jex A.R."/>
            <person name="Nejsum P."/>
            <person name="Schwarz E.M."/>
            <person name="Hu L."/>
            <person name="Young N.D."/>
            <person name="Hall R.S."/>
            <person name="Korhonen P.K."/>
            <person name="Liao S."/>
            <person name="Thamsborg S."/>
            <person name="Xia J."/>
            <person name="Xu P."/>
            <person name="Wang S."/>
            <person name="Scheerlinck J.P."/>
            <person name="Hofmann A."/>
            <person name="Sternberg P.W."/>
            <person name="Wang J."/>
            <person name="Gasser R.B."/>
        </authorList>
    </citation>
    <scope>NUCLEOTIDE SEQUENCE [LARGE SCALE GENOMIC DNA]</scope>
    <source>
        <strain evidence="1">DCEP-RM93F</strain>
    </source>
</reference>
<dbReference type="EMBL" id="KL367538">
    <property type="protein sequence ID" value="KFD65468.1"/>
    <property type="molecule type" value="Genomic_DNA"/>
</dbReference>